<evidence type="ECO:0000313" key="3">
    <source>
        <dbReference type="EMBL" id="MFD0986959.1"/>
    </source>
</evidence>
<dbReference type="Gene3D" id="2.60.40.2420">
    <property type="match status" value="1"/>
</dbReference>
<keyword evidence="1" id="KW-0732">Signal</keyword>
<proteinExistence type="predicted"/>
<evidence type="ECO:0000259" key="2">
    <source>
        <dbReference type="Pfam" id="PF21112"/>
    </source>
</evidence>
<comment type="caution">
    <text evidence="3">The sequence shown here is derived from an EMBL/GenBank/DDBJ whole genome shotgun (WGS) entry which is preliminary data.</text>
</comment>
<dbReference type="EMBL" id="JBHTJO010000001">
    <property type="protein sequence ID" value="MFD0986959.1"/>
    <property type="molecule type" value="Genomic_DNA"/>
</dbReference>
<evidence type="ECO:0000256" key="1">
    <source>
        <dbReference type="SAM" id="SignalP"/>
    </source>
</evidence>
<name>A0ABW3J9G8_9HYPH</name>
<organism evidence="3 4">
    <name type="scientific">Methyloligella solikamskensis</name>
    <dbReference type="NCBI Taxonomy" id="1177756"/>
    <lineage>
        <taxon>Bacteria</taxon>
        <taxon>Pseudomonadati</taxon>
        <taxon>Pseudomonadota</taxon>
        <taxon>Alphaproteobacteria</taxon>
        <taxon>Hyphomicrobiales</taxon>
        <taxon>Hyphomicrobiaceae</taxon>
        <taxon>Methyloligella</taxon>
    </lineage>
</organism>
<feature type="domain" description="CsgH-like" evidence="2">
    <location>
        <begin position="51"/>
        <end position="128"/>
    </location>
</feature>
<dbReference type="RefSeq" id="WP_379088052.1">
    <property type="nucleotide sequence ID" value="NZ_JBHTJO010000001.1"/>
</dbReference>
<accession>A0ABW3J9G8</accession>
<feature type="signal peptide" evidence="1">
    <location>
        <begin position="1"/>
        <end position="20"/>
    </location>
</feature>
<sequence>MIRILAPLSVALIPLSMVWAASGSAAPAGAPTMELPLQKPAMPVGYAPSHSCEIRVNESWGTVNLEGFAYADHHANGSYELKVRQGSGSQIIQGGEFSAYPGGSEPLSTVAIGGSGDYSAVLTVRWADGSEPCTKSIGTGGWLPSFL</sequence>
<dbReference type="NCBIfam" id="NF041112">
    <property type="entry name" value="chap_CsgH_alph"/>
    <property type="match status" value="1"/>
</dbReference>
<gene>
    <name evidence="3" type="primary">csgH</name>
    <name evidence="3" type="ORF">ACFQ2F_07585</name>
</gene>
<dbReference type="Pfam" id="PF21112">
    <property type="entry name" value="CsgH"/>
    <property type="match status" value="1"/>
</dbReference>
<feature type="chain" id="PRO_5046754257" evidence="1">
    <location>
        <begin position="21"/>
        <end position="147"/>
    </location>
</feature>
<dbReference type="InterPro" id="IPR048632">
    <property type="entry name" value="CsgH-like"/>
</dbReference>
<dbReference type="Proteomes" id="UP001597102">
    <property type="component" value="Unassembled WGS sequence"/>
</dbReference>
<dbReference type="InterPro" id="IPR053722">
    <property type="entry name" value="Curli_assembly_CsgC/AgfC"/>
</dbReference>
<reference evidence="4" key="1">
    <citation type="journal article" date="2019" name="Int. J. Syst. Evol. Microbiol.">
        <title>The Global Catalogue of Microorganisms (GCM) 10K type strain sequencing project: providing services to taxonomists for standard genome sequencing and annotation.</title>
        <authorList>
            <consortium name="The Broad Institute Genomics Platform"/>
            <consortium name="The Broad Institute Genome Sequencing Center for Infectious Disease"/>
            <person name="Wu L."/>
            <person name="Ma J."/>
        </authorList>
    </citation>
    <scope>NUCLEOTIDE SEQUENCE [LARGE SCALE GENOMIC DNA]</scope>
    <source>
        <strain evidence="4">CCUG 61697</strain>
    </source>
</reference>
<keyword evidence="4" id="KW-1185">Reference proteome</keyword>
<protein>
    <submittedName>
        <fullName evidence="3">Curli-like amyloid fiber formation chaperone CsgH</fullName>
    </submittedName>
</protein>
<dbReference type="InterPro" id="IPR047726">
    <property type="entry name" value="CsgH_dom"/>
</dbReference>
<evidence type="ECO:0000313" key="4">
    <source>
        <dbReference type="Proteomes" id="UP001597102"/>
    </source>
</evidence>